<name>A0A501WQ71_9RHOB</name>
<dbReference type="AlphaFoldDB" id="A0A501WQ71"/>
<feature type="transmembrane region" description="Helical" evidence="1">
    <location>
        <begin position="21"/>
        <end position="45"/>
    </location>
</feature>
<dbReference type="EMBL" id="VFRP01000010">
    <property type="protein sequence ID" value="TPE50500.1"/>
    <property type="molecule type" value="Genomic_DNA"/>
</dbReference>
<dbReference type="RefSeq" id="WP_140454377.1">
    <property type="nucleotide sequence ID" value="NZ_VFRP01000010.1"/>
</dbReference>
<evidence type="ECO:0008006" key="4">
    <source>
        <dbReference type="Google" id="ProtNLM"/>
    </source>
</evidence>
<protein>
    <recommendedName>
        <fullName evidence="4">Glycerophosphoryl diester phosphodiesterase membrane domain-containing protein</fullName>
    </recommendedName>
</protein>
<proteinExistence type="predicted"/>
<dbReference type="Proteomes" id="UP000319255">
    <property type="component" value="Unassembled WGS sequence"/>
</dbReference>
<keyword evidence="1" id="KW-0812">Transmembrane</keyword>
<feature type="transmembrane region" description="Helical" evidence="1">
    <location>
        <begin position="172"/>
        <end position="199"/>
    </location>
</feature>
<keyword evidence="1" id="KW-1133">Transmembrane helix</keyword>
<evidence type="ECO:0000256" key="1">
    <source>
        <dbReference type="SAM" id="Phobius"/>
    </source>
</evidence>
<feature type="transmembrane region" description="Helical" evidence="1">
    <location>
        <begin position="65"/>
        <end position="90"/>
    </location>
</feature>
<accession>A0A501WQ71</accession>
<feature type="transmembrane region" description="Helical" evidence="1">
    <location>
        <begin position="211"/>
        <end position="230"/>
    </location>
</feature>
<evidence type="ECO:0000313" key="2">
    <source>
        <dbReference type="EMBL" id="TPE50500.1"/>
    </source>
</evidence>
<sequence>MSHPSSPPFGVGRVISQTFGLLFAKFSTVFPMAFVPAVALSLVNLVAERLSPAPAEGELVAAPGFAGVLLGTLGMVLSYFVVGFLCLVALDAVIGRSHSVGQYARQAARQLLPIAVLGLAISLLAGLGFLLLIVPGLYVIARFLPWVEAVVFEDAGWRGLGRAQELTEGYRWPLVGAILLMGVATLVLVVLAGGALYAVETNAVLSLLVESLISAFYYALVSIFTALVYARLREIKEGATVEEIAASIG</sequence>
<comment type="caution">
    <text evidence="2">The sequence shown here is derived from an EMBL/GenBank/DDBJ whole genome shotgun (WGS) entry which is preliminary data.</text>
</comment>
<gene>
    <name evidence="2" type="ORF">FJM51_11955</name>
</gene>
<organism evidence="2 3">
    <name type="scientific">Amaricoccus solimangrovi</name>
    <dbReference type="NCBI Taxonomy" id="2589815"/>
    <lineage>
        <taxon>Bacteria</taxon>
        <taxon>Pseudomonadati</taxon>
        <taxon>Pseudomonadota</taxon>
        <taxon>Alphaproteobacteria</taxon>
        <taxon>Rhodobacterales</taxon>
        <taxon>Paracoccaceae</taxon>
        <taxon>Amaricoccus</taxon>
    </lineage>
</organism>
<dbReference type="OrthoDB" id="7472950at2"/>
<reference evidence="2 3" key="1">
    <citation type="submission" date="2019-06" db="EMBL/GenBank/DDBJ databases">
        <title>A novel bacterium of genus Amaricoccus, isolated from marine sediment.</title>
        <authorList>
            <person name="Huang H."/>
            <person name="Mo K."/>
            <person name="Hu Y."/>
        </authorList>
    </citation>
    <scope>NUCLEOTIDE SEQUENCE [LARGE SCALE GENOMIC DNA]</scope>
    <source>
        <strain evidence="2 3">HB172011</strain>
    </source>
</reference>
<evidence type="ECO:0000313" key="3">
    <source>
        <dbReference type="Proteomes" id="UP000319255"/>
    </source>
</evidence>
<feature type="transmembrane region" description="Helical" evidence="1">
    <location>
        <begin position="111"/>
        <end position="133"/>
    </location>
</feature>
<keyword evidence="1" id="KW-0472">Membrane</keyword>
<keyword evidence="3" id="KW-1185">Reference proteome</keyword>